<evidence type="ECO:0000256" key="3">
    <source>
        <dbReference type="ARBA" id="ARBA00004496"/>
    </source>
</evidence>
<evidence type="ECO:0000256" key="1">
    <source>
        <dbReference type="ARBA" id="ARBA00002738"/>
    </source>
</evidence>
<comment type="caution">
    <text evidence="10">The sequence shown here is derived from an EMBL/GenBank/DDBJ whole genome shotgun (WGS) entry which is preliminary data.</text>
</comment>
<dbReference type="Pfam" id="PF14474">
    <property type="entry name" value="RTC4"/>
    <property type="match status" value="1"/>
</dbReference>
<gene>
    <name evidence="10" type="ORF">CHRIB12_LOCUS13114</name>
</gene>
<dbReference type="PANTHER" id="PTHR41391:SF1">
    <property type="entry name" value="RESTRICTION OF TELOMERE CAPPING PROTEIN 4"/>
    <property type="match status" value="1"/>
</dbReference>
<evidence type="ECO:0000256" key="2">
    <source>
        <dbReference type="ARBA" id="ARBA00004123"/>
    </source>
</evidence>
<accession>A0A916ECD5</accession>
<reference evidence="10" key="1">
    <citation type="submission" date="2020-05" db="EMBL/GenBank/DDBJ databases">
        <authorList>
            <person name="Rincon C."/>
            <person name="Sanders R I."/>
            <person name="Robbins C."/>
            <person name="Chaturvedi A."/>
        </authorList>
    </citation>
    <scope>NUCLEOTIDE SEQUENCE</scope>
    <source>
        <strain evidence="10">CHB12</strain>
    </source>
</reference>
<dbReference type="EMBL" id="CAGKOT010000029">
    <property type="protein sequence ID" value="CAB5371522.1"/>
    <property type="molecule type" value="Genomic_DNA"/>
</dbReference>
<feature type="region of interest" description="Disordered" evidence="8">
    <location>
        <begin position="48"/>
        <end position="94"/>
    </location>
</feature>
<dbReference type="VEuPathDB" id="FungiDB:RhiirFUN_022282"/>
<evidence type="ECO:0000256" key="5">
    <source>
        <dbReference type="ARBA" id="ARBA00015162"/>
    </source>
</evidence>
<dbReference type="AlphaFoldDB" id="A0A916ECD5"/>
<dbReference type="InterPro" id="IPR039024">
    <property type="entry name" value="RTC4"/>
</dbReference>
<dbReference type="GO" id="GO:0005634">
    <property type="term" value="C:nucleus"/>
    <property type="evidence" value="ECO:0007669"/>
    <property type="project" value="UniProtKB-SubCell"/>
</dbReference>
<feature type="compositionally biased region" description="Low complexity" evidence="8">
    <location>
        <begin position="48"/>
        <end position="62"/>
    </location>
</feature>
<evidence type="ECO:0000313" key="10">
    <source>
        <dbReference type="EMBL" id="CAB5371522.1"/>
    </source>
</evidence>
<keyword evidence="6" id="KW-0963">Cytoplasm</keyword>
<dbReference type="OrthoDB" id="128308at2759"/>
<evidence type="ECO:0000256" key="6">
    <source>
        <dbReference type="ARBA" id="ARBA00022490"/>
    </source>
</evidence>
<comment type="similarity">
    <text evidence="4">Belongs to the RTC4 family.</text>
</comment>
<dbReference type="InterPro" id="IPR028094">
    <property type="entry name" value="RTC4_C"/>
</dbReference>
<dbReference type="SMART" id="SM01312">
    <property type="entry name" value="RTC4"/>
    <property type="match status" value="1"/>
</dbReference>
<keyword evidence="7" id="KW-0539">Nucleus</keyword>
<name>A0A916ECD5_9GLOM</name>
<evidence type="ECO:0000256" key="8">
    <source>
        <dbReference type="SAM" id="MobiDB-lite"/>
    </source>
</evidence>
<dbReference type="Proteomes" id="UP000684084">
    <property type="component" value="Unassembled WGS sequence"/>
</dbReference>
<evidence type="ECO:0000259" key="9">
    <source>
        <dbReference type="SMART" id="SM01312"/>
    </source>
</evidence>
<evidence type="ECO:0000256" key="7">
    <source>
        <dbReference type="ARBA" id="ARBA00023242"/>
    </source>
</evidence>
<proteinExistence type="inferred from homology"/>
<feature type="domain" description="Restriction of telomere capping protein 4 C-terminal" evidence="9">
    <location>
        <begin position="211"/>
        <end position="332"/>
    </location>
</feature>
<dbReference type="PANTHER" id="PTHR41391">
    <property type="entry name" value="RESTRICTION OF TELOMERE CAPPING PROTEIN 4"/>
    <property type="match status" value="1"/>
</dbReference>
<evidence type="ECO:0000256" key="4">
    <source>
        <dbReference type="ARBA" id="ARBA00009461"/>
    </source>
</evidence>
<comment type="function">
    <text evidence="1">May be involved in a process influencing telomere capping.</text>
</comment>
<evidence type="ECO:0000313" key="11">
    <source>
        <dbReference type="Proteomes" id="UP000684084"/>
    </source>
</evidence>
<comment type="subcellular location">
    <subcellularLocation>
        <location evidence="3">Cytoplasm</location>
    </subcellularLocation>
    <subcellularLocation>
        <location evidence="2">Nucleus</location>
    </subcellularLocation>
</comment>
<feature type="compositionally biased region" description="Basic residues" evidence="8">
    <location>
        <begin position="66"/>
        <end position="76"/>
    </location>
</feature>
<dbReference type="GO" id="GO:0005737">
    <property type="term" value="C:cytoplasm"/>
    <property type="evidence" value="ECO:0007669"/>
    <property type="project" value="UniProtKB-SubCell"/>
</dbReference>
<sequence length="335" mass="38072">MNQYIICLVTISKQISFNKMSASRKRTKRTPISNQVISTYDLRPRTRSASIIIPPNSSKSPSVQKKQTKRRNSRKKNNVDNTQQLPSERFIMPSPKRFTDDFNELDTDVDFLRLDELELYELELFKDENVDGTSERCPFCNATLPILMSDRLKSASELIKQGKIPASEFCFIHFAEISVTSDGVANNYPSVINFEELPDRIHKLKNNLLEIIDGTADSYYRNCALKYYKKNGRKSASPLGLLNRFEELRAGYYGTKGALIISDVLMKLFLNTHILTSENTAPLKPADYMMEVLIPETAMRLIYEDIGGDGSLETARKILVSSSNFGDWVHNDGDV</sequence>
<organism evidence="10 11">
    <name type="scientific">Rhizophagus irregularis</name>
    <dbReference type="NCBI Taxonomy" id="588596"/>
    <lineage>
        <taxon>Eukaryota</taxon>
        <taxon>Fungi</taxon>
        <taxon>Fungi incertae sedis</taxon>
        <taxon>Mucoromycota</taxon>
        <taxon>Glomeromycotina</taxon>
        <taxon>Glomeromycetes</taxon>
        <taxon>Glomerales</taxon>
        <taxon>Glomeraceae</taxon>
        <taxon>Rhizophagus</taxon>
    </lineage>
</organism>
<protein>
    <recommendedName>
        <fullName evidence="5">Restriction of telomere capping protein 4</fullName>
    </recommendedName>
</protein>